<dbReference type="EMBL" id="JYDL01001315">
    <property type="protein sequence ID" value="KRX11820.1"/>
    <property type="molecule type" value="Genomic_DNA"/>
</dbReference>
<feature type="transmembrane region" description="Helical" evidence="1">
    <location>
        <begin position="20"/>
        <end position="40"/>
    </location>
</feature>
<keyword evidence="1" id="KW-0472">Membrane</keyword>
<dbReference type="Proteomes" id="UP000054630">
    <property type="component" value="Unassembled WGS sequence"/>
</dbReference>
<keyword evidence="1" id="KW-0812">Transmembrane</keyword>
<comment type="caution">
    <text evidence="2">The sequence shown here is derived from an EMBL/GenBank/DDBJ whole genome shotgun (WGS) entry which is preliminary data.</text>
</comment>
<keyword evidence="3" id="KW-1185">Reference proteome</keyword>
<evidence type="ECO:0000313" key="2">
    <source>
        <dbReference type="EMBL" id="KRX11820.1"/>
    </source>
</evidence>
<sequence length="72" mass="8140">MSSYNGVGRNRKYRPLKLKINFLVIAFATFWSLTRSWVIASNQKSLENLVAKTVDALTFLLPESVVPSTHVD</sequence>
<evidence type="ECO:0000313" key="3">
    <source>
        <dbReference type="Proteomes" id="UP000054630"/>
    </source>
</evidence>
<dbReference type="AlphaFoldDB" id="A0A0V0RBH3"/>
<reference evidence="2 3" key="1">
    <citation type="submission" date="2015-01" db="EMBL/GenBank/DDBJ databases">
        <title>Evolution of Trichinella species and genotypes.</title>
        <authorList>
            <person name="Korhonen P.K."/>
            <person name="Edoardo P."/>
            <person name="Giuseppe L.R."/>
            <person name="Gasser R.B."/>
        </authorList>
    </citation>
    <scope>NUCLEOTIDE SEQUENCE [LARGE SCALE GENOMIC DNA]</scope>
    <source>
        <strain evidence="2">ISS37</strain>
    </source>
</reference>
<protein>
    <submittedName>
        <fullName evidence="2">Uncharacterized protein</fullName>
    </submittedName>
</protein>
<organism evidence="2 3">
    <name type="scientific">Trichinella nelsoni</name>
    <dbReference type="NCBI Taxonomy" id="6336"/>
    <lineage>
        <taxon>Eukaryota</taxon>
        <taxon>Metazoa</taxon>
        <taxon>Ecdysozoa</taxon>
        <taxon>Nematoda</taxon>
        <taxon>Enoplea</taxon>
        <taxon>Dorylaimia</taxon>
        <taxon>Trichinellida</taxon>
        <taxon>Trichinellidae</taxon>
        <taxon>Trichinella</taxon>
    </lineage>
</organism>
<keyword evidence="1" id="KW-1133">Transmembrane helix</keyword>
<evidence type="ECO:0000256" key="1">
    <source>
        <dbReference type="SAM" id="Phobius"/>
    </source>
</evidence>
<accession>A0A0V0RBH3</accession>
<proteinExistence type="predicted"/>
<gene>
    <name evidence="2" type="ORF">T07_4229</name>
</gene>
<dbReference type="OrthoDB" id="5935991at2759"/>
<name>A0A0V0RBH3_9BILA</name>